<dbReference type="Pfam" id="PF16064">
    <property type="entry name" value="DUF4806"/>
    <property type="match status" value="1"/>
</dbReference>
<proteinExistence type="predicted"/>
<reference evidence="2 3" key="1">
    <citation type="submission" date="2017-06" db="EMBL/GenBank/DDBJ databases">
        <title>Aedes aegypti genome working group (AGWG) sequencing and assembly.</title>
        <authorList>
            <consortium name="Aedes aegypti Genome Working Group (AGWG)"/>
            <person name="Matthews B.J."/>
        </authorList>
    </citation>
    <scope>NUCLEOTIDE SEQUENCE [LARGE SCALE GENOMIC DNA]</scope>
    <source>
        <strain evidence="2 3">LVP_AGWG</strain>
    </source>
</reference>
<accession>A0A6I8U4L4</accession>
<dbReference type="EnsemblMetazoa" id="AAEL022604-RB">
    <property type="protein sequence ID" value="AAEL022604-PB"/>
    <property type="gene ID" value="AAEL022604"/>
</dbReference>
<evidence type="ECO:0000259" key="1">
    <source>
        <dbReference type="Pfam" id="PF16064"/>
    </source>
</evidence>
<dbReference type="InParanoid" id="A0A6I8U4L4"/>
<feature type="domain" description="DUF4806" evidence="1">
    <location>
        <begin position="268"/>
        <end position="356"/>
    </location>
</feature>
<evidence type="ECO:0000313" key="2">
    <source>
        <dbReference type="EnsemblMetazoa" id="AAEL022604-PB"/>
    </source>
</evidence>
<evidence type="ECO:0000313" key="3">
    <source>
        <dbReference type="Proteomes" id="UP000008820"/>
    </source>
</evidence>
<organism evidence="2 3">
    <name type="scientific">Aedes aegypti</name>
    <name type="common">Yellowfever mosquito</name>
    <name type="synonym">Culex aegypti</name>
    <dbReference type="NCBI Taxonomy" id="7159"/>
    <lineage>
        <taxon>Eukaryota</taxon>
        <taxon>Metazoa</taxon>
        <taxon>Ecdysozoa</taxon>
        <taxon>Arthropoda</taxon>
        <taxon>Hexapoda</taxon>
        <taxon>Insecta</taxon>
        <taxon>Pterygota</taxon>
        <taxon>Neoptera</taxon>
        <taxon>Endopterygota</taxon>
        <taxon>Diptera</taxon>
        <taxon>Nematocera</taxon>
        <taxon>Culicoidea</taxon>
        <taxon>Culicidae</taxon>
        <taxon>Culicinae</taxon>
        <taxon>Aedini</taxon>
        <taxon>Aedes</taxon>
        <taxon>Stegomyia</taxon>
    </lineage>
</organism>
<dbReference type="Proteomes" id="UP000008820">
    <property type="component" value="Chromosome 3"/>
</dbReference>
<dbReference type="AlphaFoldDB" id="A0A6I8U4L4"/>
<dbReference type="InterPro" id="IPR032071">
    <property type="entry name" value="DUF4806"/>
</dbReference>
<sequence length="491" mass="54960">MDPNSVAVPHYCVVKTYEAGRPVLTTVPSGWISGKYLHWPPKKVESLRRDVRSQPGATWSKMACKIKRRYIPTFNAAEQELAEMSGVTTDSDVGGPPAVKKMRKKASEYGTSSGMDFNSHFKSKDAAADSATSQGPSVKNPIVPEVILIEPRSLNTTVPQTFTIPWPENPLDLASQAVEPTNNASNIVTSVVNLEQASIDLSILKEEIFEKIETTKHEIVNSVTLFIEEMMAKTMAAMRSDFEAKLERFQDCNPSMNEVKLGAQLTFHPVSSIEELQQLETDLEDEEYARKLMRHMKQIIGTTGDQYNGQNVCYELVDKFFDRQFMTQCSWTGQSRTDVQKHAIQNFKKTLDVFFSIIKSVNEHFSQKALNDFFKSITRNSKKRSEAKFLRQSAVKRRGRKNTNVLNASQNQPDFIDANQLVLINNADANQPNQTIESNSTTNPTVITIVGQNGSADVPNEFDEFNLRMMHGLMSSNGSGSISESDSSFEN</sequence>
<reference evidence="2" key="2">
    <citation type="submission" date="2020-05" db="UniProtKB">
        <authorList>
            <consortium name="EnsemblMetazoa"/>
        </authorList>
    </citation>
    <scope>IDENTIFICATION</scope>
    <source>
        <strain evidence="2">LVP_AGWG</strain>
    </source>
</reference>
<dbReference type="OrthoDB" id="6894288at2759"/>
<name>A0A6I8U4L4_AEDAE</name>
<keyword evidence="3" id="KW-1185">Reference proteome</keyword>
<protein>
    <recommendedName>
        <fullName evidence="1">DUF4806 domain-containing protein</fullName>
    </recommendedName>
</protein>
<gene>
    <name evidence="2" type="primary">110678638</name>
</gene>